<dbReference type="Gene3D" id="3.40.50.300">
    <property type="entry name" value="P-loop containing nucleotide triphosphate hydrolases"/>
    <property type="match status" value="1"/>
</dbReference>
<dbReference type="FunFam" id="2.40.30.10:FF:000013">
    <property type="entry name" value="eukaryotic translation initiation factor 5B"/>
    <property type="match status" value="1"/>
</dbReference>
<evidence type="ECO:0000256" key="3">
    <source>
        <dbReference type="ARBA" id="ARBA00011986"/>
    </source>
</evidence>
<dbReference type="GO" id="GO:0005525">
    <property type="term" value="F:GTP binding"/>
    <property type="evidence" value="ECO:0007669"/>
    <property type="project" value="UniProtKB-KW"/>
</dbReference>
<feature type="compositionally biased region" description="Acidic residues" evidence="16">
    <location>
        <begin position="727"/>
        <end position="736"/>
    </location>
</feature>
<evidence type="ECO:0000256" key="14">
    <source>
        <dbReference type="ARBA" id="ARBA00032478"/>
    </source>
</evidence>
<dbReference type="SUPFAM" id="SSF50249">
    <property type="entry name" value="Nucleic acid-binding proteins"/>
    <property type="match status" value="1"/>
</dbReference>
<keyword evidence="11 15" id="KW-0694">RNA-binding</keyword>
<feature type="region of interest" description="Disordered" evidence="16">
    <location>
        <begin position="1"/>
        <end position="142"/>
    </location>
</feature>
<dbReference type="CDD" id="cd01887">
    <property type="entry name" value="IF2_eIF5B"/>
    <property type="match status" value="1"/>
</dbReference>
<feature type="compositionally biased region" description="Low complexity" evidence="16">
    <location>
        <begin position="574"/>
        <end position="612"/>
    </location>
</feature>
<dbReference type="InterPro" id="IPR036925">
    <property type="entry name" value="TIF_IF2_dom3_sf"/>
</dbReference>
<evidence type="ECO:0000256" key="11">
    <source>
        <dbReference type="ARBA" id="ARBA00022884"/>
    </source>
</evidence>
<feature type="compositionally biased region" description="Low complexity" evidence="16">
    <location>
        <begin position="460"/>
        <end position="472"/>
    </location>
</feature>
<evidence type="ECO:0000313" key="20">
    <source>
        <dbReference type="Proteomes" id="UP001465755"/>
    </source>
</evidence>
<dbReference type="InterPro" id="IPR029459">
    <property type="entry name" value="EFTU-type"/>
</dbReference>
<dbReference type="SUPFAM" id="SSF52540">
    <property type="entry name" value="P-loop containing nucleoside triphosphate hydrolases"/>
    <property type="match status" value="1"/>
</dbReference>
<keyword evidence="12" id="KW-0648">Protein biosynthesis</keyword>
<dbReference type="CDD" id="cd03703">
    <property type="entry name" value="aeIF5B_II"/>
    <property type="match status" value="1"/>
</dbReference>
<feature type="compositionally biased region" description="Basic and acidic residues" evidence="16">
    <location>
        <begin position="974"/>
        <end position="983"/>
    </location>
</feature>
<dbReference type="EMBL" id="JALJOQ010000098">
    <property type="protein sequence ID" value="KAK9798489.1"/>
    <property type="molecule type" value="Genomic_DNA"/>
</dbReference>
<evidence type="ECO:0000256" key="7">
    <source>
        <dbReference type="ARBA" id="ARBA00022555"/>
    </source>
</evidence>
<dbReference type="InterPro" id="IPR005225">
    <property type="entry name" value="Small_GTP-bd"/>
</dbReference>
<dbReference type="CDD" id="cd16266">
    <property type="entry name" value="IF2_aeIF5B_IV"/>
    <property type="match status" value="1"/>
</dbReference>
<feature type="compositionally biased region" description="Basic and acidic residues" evidence="16">
    <location>
        <begin position="859"/>
        <end position="869"/>
    </location>
</feature>
<dbReference type="CDD" id="cd02796">
    <property type="entry name" value="tRNA_bind_bactPheRS"/>
    <property type="match status" value="1"/>
</dbReference>
<protein>
    <recommendedName>
        <fullName evidence="4">Eukaryotic translation initiation factor 5B</fullName>
        <ecNumber evidence="3">3.6.5.3</ecNumber>
    </recommendedName>
    <alternativeName>
        <fullName evidence="14">Translation initiation factor IF-2</fullName>
    </alternativeName>
</protein>
<feature type="compositionally biased region" description="Low complexity" evidence="16">
    <location>
        <begin position="544"/>
        <end position="554"/>
    </location>
</feature>
<dbReference type="Pfam" id="PF00009">
    <property type="entry name" value="GTP_EFTU"/>
    <property type="match status" value="1"/>
</dbReference>
<evidence type="ECO:0000256" key="4">
    <source>
        <dbReference type="ARBA" id="ARBA00013824"/>
    </source>
</evidence>
<feature type="compositionally biased region" description="Low complexity" evidence="16">
    <location>
        <begin position="674"/>
        <end position="691"/>
    </location>
</feature>
<feature type="compositionally biased region" description="Acidic residues" evidence="16">
    <location>
        <begin position="1008"/>
        <end position="1041"/>
    </location>
</feature>
<dbReference type="GO" id="GO:0003924">
    <property type="term" value="F:GTPase activity"/>
    <property type="evidence" value="ECO:0007669"/>
    <property type="project" value="InterPro"/>
</dbReference>
<feature type="compositionally biased region" description="Low complexity" evidence="16">
    <location>
        <begin position="888"/>
        <end position="899"/>
    </location>
</feature>
<evidence type="ECO:0000259" key="17">
    <source>
        <dbReference type="PROSITE" id="PS50886"/>
    </source>
</evidence>
<sequence>MGKKKLKRGDPAFDDDFAEPEQPSVSAEEALTAKPPSKPGKGPKKGKKKSTALDFGSSDDDEAITSPPTAQQKAQKSPQTHAKSAKTVNFALLDEPSASDEEDEDSEAEEALQRPAKASSSAFNALATSDGDSASLDEESDADDTLIPGASVAQITVVKKHPSADKLKVCTVNTGTAHLQVVTNAGNVREDLKVAFAAPGCTLPGTGMLIEDAKIRGVKSAGMLCSAHDLGWISEEDHVLTELPASARLGQPLPVEAMEGALFGDAVAPPVTQKAGKDKKKKKKGAAAFDDSFLEEASTSAADTSNDTAEADLHQADSTAQDASTSAPDTEDAVDRDVLSQSGSKARRKAGKKKGALDVNGAFAALGLDDDEEAEAPEPPEEDAQELPAAKGKGSKGKANAAASAFAALGIESDGEGADGEPSSNHQEGTEKLQNGSSELSFGKKKKKSSKKADVSAIFAALEAEGAENGEAVPVPEAPAEDDKEKGKKKKKAGKATRTGLPDEDIDALLAELDGPQQSDGISTSATVDQNGTAAEEELPRPDANAAEPAAPASKGKKGKKGKAPKQDEEDIDALLAELGGPAPSAAPAAAAEEPAAPAPAEGAPAEAVADAGKGKKGKKKKGGKAAQGGADDDIDALLAELGDGPTAQAQAPQEDTPAAAQHKPTTADLTESAQAAAEAAEDAGLGAADGDGADDDVGGTKELSAAQKKKLKKKAKAKATKGAAGDGDEGADDAEAAPAPTTGKGAKKGAAAAKGPTAALRKIQEEVERRRLAEEAARAEEEERIRREEEEARRLEEEEKRKVEEAERRKVERKERRAEMKRQGLILTGKAKKEAERLAAFREQLLANQGGDLPAAAEGREAEGEPPAKRKVVYGRKKAAPKKAEAGADAEAAAGKDAAAAKEEEEAQRRQKEEEAARLAAEAEKARAQAEAEAAAATTTKEEEESEAEDNWEDMDLDALKAPKSAVLAAQNHLDEEEKPASDKQAAAAAKSAAASRAAKQPKASNEEAEEDEEDDSEDEESGSEEDESDSDSEDESTDSEEAKEARRQKAKEERDERLRTARLAASKDDLRSPICCILGHVDTGKTKILDNVRRSNVQEGEAGGITQQIGATYVPGDAIQKRTERLRSGKDFELKLPGLLIIDTPGHESFSNLRSRGSSLCDIAILVVDLMHSLEPQTIESINLLKMRKTPFIIALNKMDRLFDWQASADAPMRESLAAQKPNVHREFEQRLQQAVLNLNEQGLNVALYWKNTDPRKYVNIVPTSAITGEGIPDLLQVIIKLTQAMMAERLMFLAELQATVLEVKVVEGLGTTVDIVLVNGVLREGETIVLCGLQGPIVTTIRSLLTPHPLKEMRVRGMYDHPKEVKAARGIKIAAQGLEHAVAGTQMLVARKDDDLEALKEEVMEDMQDIFASVDRSGEGVCVQASTLGALEALLEFLRSDAVKIKVSGINIGPVHKRDVMRASVMLEKGRKKFACVLAFDVAVNREAQELADNLGVKVFTADIIYHLFDQFTAYLKQSKEEEQEAAKFDAVFPCVLNILPAAVFNKKDPIVVGVDVVEGIAKIGTPLCIPSQGFLDIGRIASMELNHKAVDTVRAGDSVAMKIEPTRPEEATRLYGRHFDHNDALVSRISRKSIDTLKAHFKDEMIRTDWQLVIKLKKAFQID</sequence>
<feature type="compositionally biased region" description="Low complexity" evidence="16">
    <location>
        <begin position="737"/>
        <end position="760"/>
    </location>
</feature>
<evidence type="ECO:0000256" key="1">
    <source>
        <dbReference type="ARBA" id="ARBA00004496"/>
    </source>
</evidence>
<reference evidence="19 20" key="1">
    <citation type="journal article" date="2024" name="Nat. Commun.">
        <title>Phylogenomics reveals the evolutionary origins of lichenization in chlorophyte algae.</title>
        <authorList>
            <person name="Puginier C."/>
            <person name="Libourel C."/>
            <person name="Otte J."/>
            <person name="Skaloud P."/>
            <person name="Haon M."/>
            <person name="Grisel S."/>
            <person name="Petersen M."/>
            <person name="Berrin J.G."/>
            <person name="Delaux P.M."/>
            <person name="Dal Grande F."/>
            <person name="Keller J."/>
        </authorList>
    </citation>
    <scope>NUCLEOTIDE SEQUENCE [LARGE SCALE GENOMIC DNA]</scope>
    <source>
        <strain evidence="19 20">SAG 2036</strain>
    </source>
</reference>
<dbReference type="Gene3D" id="2.40.50.140">
    <property type="entry name" value="Nucleic acid-binding proteins"/>
    <property type="match status" value="1"/>
</dbReference>
<feature type="compositionally biased region" description="Basic residues" evidence="16">
    <location>
        <begin position="615"/>
        <end position="624"/>
    </location>
</feature>
<keyword evidence="7 15" id="KW-0820">tRNA-binding</keyword>
<feature type="compositionally biased region" description="Basic and acidic residues" evidence="16">
    <location>
        <begin position="1042"/>
        <end position="1060"/>
    </location>
</feature>
<dbReference type="EC" id="3.6.5.3" evidence="3"/>
<keyword evidence="10" id="KW-0378">Hydrolase</keyword>
<accession>A0AAW1NTB1</accession>
<dbReference type="InterPro" id="IPR015760">
    <property type="entry name" value="TIF_IF2"/>
</dbReference>
<dbReference type="NCBIfam" id="TIGR00231">
    <property type="entry name" value="small_GTP"/>
    <property type="match status" value="1"/>
</dbReference>
<feature type="compositionally biased region" description="Acidic residues" evidence="16">
    <location>
        <begin position="943"/>
        <end position="958"/>
    </location>
</feature>
<feature type="compositionally biased region" description="Polar residues" evidence="16">
    <location>
        <begin position="422"/>
        <end position="440"/>
    </location>
</feature>
<evidence type="ECO:0000256" key="2">
    <source>
        <dbReference type="ARBA" id="ARBA00007733"/>
    </source>
</evidence>
<keyword evidence="8" id="KW-0479">Metal-binding</keyword>
<evidence type="ECO:0000256" key="6">
    <source>
        <dbReference type="ARBA" id="ARBA00022540"/>
    </source>
</evidence>
<keyword evidence="20" id="KW-1185">Reference proteome</keyword>
<comment type="subcellular location">
    <subcellularLocation>
        <location evidence="1">Cytoplasm</location>
    </subcellularLocation>
</comment>
<feature type="domain" description="TRNA-binding" evidence="17">
    <location>
        <begin position="144"/>
        <end position="254"/>
    </location>
</feature>
<feature type="region of interest" description="Disordered" evidence="16">
    <location>
        <begin position="772"/>
        <end position="821"/>
    </location>
</feature>
<feature type="domain" description="Tr-type G" evidence="18">
    <location>
        <begin position="1072"/>
        <end position="1289"/>
    </location>
</feature>
<dbReference type="InterPro" id="IPR033714">
    <property type="entry name" value="tRNA_bind_bactPheRS"/>
</dbReference>
<feature type="compositionally biased region" description="Low complexity" evidence="16">
    <location>
        <begin position="984"/>
        <end position="1005"/>
    </location>
</feature>
<evidence type="ECO:0000256" key="16">
    <source>
        <dbReference type="SAM" id="MobiDB-lite"/>
    </source>
</evidence>
<dbReference type="Pfam" id="PF01588">
    <property type="entry name" value="tRNA_bind"/>
    <property type="match status" value="1"/>
</dbReference>
<dbReference type="GO" id="GO:0046872">
    <property type="term" value="F:metal ion binding"/>
    <property type="evidence" value="ECO:0007669"/>
    <property type="project" value="UniProtKB-KW"/>
</dbReference>
<dbReference type="GO" id="GO:0003743">
    <property type="term" value="F:translation initiation factor activity"/>
    <property type="evidence" value="ECO:0007669"/>
    <property type="project" value="UniProtKB-KW"/>
</dbReference>
<dbReference type="SUPFAM" id="SSF50447">
    <property type="entry name" value="Translation proteins"/>
    <property type="match status" value="1"/>
</dbReference>
<feature type="compositionally biased region" description="Polar residues" evidence="16">
    <location>
        <begin position="118"/>
        <end position="127"/>
    </location>
</feature>
<dbReference type="Pfam" id="PF11987">
    <property type="entry name" value="IF-2"/>
    <property type="match status" value="1"/>
</dbReference>
<dbReference type="InterPro" id="IPR027417">
    <property type="entry name" value="P-loop_NTPase"/>
</dbReference>
<dbReference type="PROSITE" id="PS50886">
    <property type="entry name" value="TRBD"/>
    <property type="match status" value="1"/>
</dbReference>
<keyword evidence="6" id="KW-0396">Initiation factor</keyword>
<feature type="compositionally biased region" description="Polar residues" evidence="16">
    <location>
        <begin position="664"/>
        <end position="673"/>
    </location>
</feature>
<evidence type="ECO:0000256" key="12">
    <source>
        <dbReference type="ARBA" id="ARBA00022917"/>
    </source>
</evidence>
<evidence type="ECO:0000256" key="10">
    <source>
        <dbReference type="ARBA" id="ARBA00022801"/>
    </source>
</evidence>
<feature type="region of interest" description="Disordered" evidence="16">
    <location>
        <begin position="315"/>
        <end position="760"/>
    </location>
</feature>
<dbReference type="GO" id="GO:0000049">
    <property type="term" value="F:tRNA binding"/>
    <property type="evidence" value="ECO:0007669"/>
    <property type="project" value="UniProtKB-UniRule"/>
</dbReference>
<feature type="compositionally biased region" description="Basic residues" evidence="16">
    <location>
        <begin position="870"/>
        <end position="882"/>
    </location>
</feature>
<comment type="caution">
    <text evidence="19">The sequence shown here is derived from an EMBL/GenBank/DDBJ whole genome shotgun (WGS) entry which is preliminary data.</text>
</comment>
<dbReference type="PANTHER" id="PTHR43381:SF4">
    <property type="entry name" value="EUKARYOTIC TRANSLATION INITIATION FACTOR 5B"/>
    <property type="match status" value="1"/>
</dbReference>
<dbReference type="Gene3D" id="2.40.30.10">
    <property type="entry name" value="Translation factors"/>
    <property type="match status" value="2"/>
</dbReference>
<feature type="compositionally biased region" description="Polar residues" evidence="16">
    <location>
        <begin position="66"/>
        <end position="82"/>
    </location>
</feature>
<feature type="compositionally biased region" description="Basic residues" evidence="16">
    <location>
        <begin position="555"/>
        <end position="564"/>
    </location>
</feature>
<feature type="compositionally biased region" description="Basic and acidic residues" evidence="16">
    <location>
        <begin position="900"/>
        <end position="931"/>
    </location>
</feature>
<feature type="compositionally biased region" description="Polar residues" evidence="16">
    <location>
        <begin position="516"/>
        <end position="533"/>
    </location>
</feature>
<feature type="compositionally biased region" description="Acidic residues" evidence="16">
    <location>
        <begin position="368"/>
        <end position="385"/>
    </location>
</feature>
<evidence type="ECO:0000256" key="5">
    <source>
        <dbReference type="ARBA" id="ARBA00022490"/>
    </source>
</evidence>
<keyword evidence="13" id="KW-0342">GTP-binding</keyword>
<dbReference type="NCBIfam" id="NF003078">
    <property type="entry name" value="PRK04004.1"/>
    <property type="match status" value="1"/>
</dbReference>
<feature type="compositionally biased region" description="Basic residues" evidence="16">
    <location>
        <begin position="345"/>
        <end position="354"/>
    </location>
</feature>
<dbReference type="FunFam" id="3.40.50.300:FF:000112">
    <property type="entry name" value="Eukaryotic translation initiation factor 5B"/>
    <property type="match status" value="1"/>
</dbReference>
<feature type="compositionally biased region" description="Basic residues" evidence="16">
    <location>
        <begin position="708"/>
        <end position="720"/>
    </location>
</feature>
<name>A0AAW1NTB1_9CHLO</name>
<dbReference type="FunFam" id="2.40.30.10:FF:000026">
    <property type="entry name" value="Eukaryotic translation initiation factor 5B"/>
    <property type="match status" value="1"/>
</dbReference>
<evidence type="ECO:0000256" key="8">
    <source>
        <dbReference type="ARBA" id="ARBA00022723"/>
    </source>
</evidence>
<evidence type="ECO:0000256" key="15">
    <source>
        <dbReference type="PROSITE-ProRule" id="PRU00209"/>
    </source>
</evidence>
<dbReference type="PRINTS" id="PR00315">
    <property type="entry name" value="ELONGATNFCT"/>
</dbReference>
<dbReference type="FunFam" id="3.40.50.10050:FF:000002">
    <property type="entry name" value="Eukaryotic translation initiation factor 5B"/>
    <property type="match status" value="1"/>
</dbReference>
<organism evidence="19 20">
    <name type="scientific">Symbiochloris irregularis</name>
    <dbReference type="NCBI Taxonomy" id="706552"/>
    <lineage>
        <taxon>Eukaryota</taxon>
        <taxon>Viridiplantae</taxon>
        <taxon>Chlorophyta</taxon>
        <taxon>core chlorophytes</taxon>
        <taxon>Trebouxiophyceae</taxon>
        <taxon>Trebouxiales</taxon>
        <taxon>Trebouxiaceae</taxon>
        <taxon>Symbiochloris</taxon>
    </lineage>
</organism>
<evidence type="ECO:0000256" key="9">
    <source>
        <dbReference type="ARBA" id="ARBA00022741"/>
    </source>
</evidence>
<keyword evidence="9" id="KW-0547">Nucleotide-binding</keyword>
<feature type="compositionally biased region" description="Low complexity" evidence="16">
    <location>
        <begin position="386"/>
        <end position="410"/>
    </location>
</feature>
<dbReference type="InterPro" id="IPR012340">
    <property type="entry name" value="NA-bd_OB-fold"/>
</dbReference>
<dbReference type="Pfam" id="PF14578">
    <property type="entry name" value="GTP_EFTU_D4"/>
    <property type="match status" value="1"/>
</dbReference>
<proteinExistence type="inferred from homology"/>
<dbReference type="InterPro" id="IPR009000">
    <property type="entry name" value="Transl_B-barrel_sf"/>
</dbReference>
<feature type="compositionally biased region" description="Low complexity" evidence="16">
    <location>
        <begin position="316"/>
        <end position="328"/>
    </location>
</feature>
<feature type="compositionally biased region" description="Basic residues" evidence="16">
    <location>
        <begin position="41"/>
        <end position="50"/>
    </location>
</feature>
<comment type="similarity">
    <text evidence="2">Belongs to the TRAFAC class translation factor GTPase superfamily. Classic translation factor GTPase family. IF-2 subfamily.</text>
</comment>
<dbReference type="InterPro" id="IPR000795">
    <property type="entry name" value="T_Tr_GTP-bd_dom"/>
</dbReference>
<feature type="compositionally biased region" description="Acidic residues" evidence="16">
    <location>
        <begin position="97"/>
        <end position="110"/>
    </location>
</feature>
<evidence type="ECO:0000313" key="19">
    <source>
        <dbReference type="EMBL" id="KAK9798489.1"/>
    </source>
</evidence>
<feature type="region of interest" description="Disordered" evidence="16">
    <location>
        <begin position="852"/>
        <end position="1060"/>
    </location>
</feature>
<dbReference type="SUPFAM" id="SSF52156">
    <property type="entry name" value="Initiation factor IF2/eIF5b, domain 3"/>
    <property type="match status" value="1"/>
</dbReference>
<evidence type="ECO:0000259" key="18">
    <source>
        <dbReference type="PROSITE" id="PS51722"/>
    </source>
</evidence>
<dbReference type="PROSITE" id="PS51722">
    <property type="entry name" value="G_TR_2"/>
    <property type="match status" value="1"/>
</dbReference>
<dbReference type="InterPro" id="IPR023115">
    <property type="entry name" value="TIF_IF2_dom3"/>
</dbReference>
<dbReference type="PANTHER" id="PTHR43381">
    <property type="entry name" value="TRANSLATION INITIATION FACTOR IF-2-RELATED"/>
    <property type="match status" value="1"/>
</dbReference>
<gene>
    <name evidence="19" type="ORF">WJX73_000508</name>
</gene>
<dbReference type="GO" id="GO:0005739">
    <property type="term" value="C:mitochondrion"/>
    <property type="evidence" value="ECO:0007669"/>
    <property type="project" value="TreeGrafter"/>
</dbReference>
<evidence type="ECO:0000256" key="13">
    <source>
        <dbReference type="ARBA" id="ARBA00023134"/>
    </source>
</evidence>
<dbReference type="Proteomes" id="UP001465755">
    <property type="component" value="Unassembled WGS sequence"/>
</dbReference>
<keyword evidence="5" id="KW-0963">Cytoplasm</keyword>
<dbReference type="Gene3D" id="3.40.50.10050">
    <property type="entry name" value="Translation initiation factor IF- 2, domain 3"/>
    <property type="match status" value="1"/>
</dbReference>
<dbReference type="InterPro" id="IPR002547">
    <property type="entry name" value="tRNA-bd_dom"/>
</dbReference>